<dbReference type="Pfam" id="PF00083">
    <property type="entry name" value="Sugar_tr"/>
    <property type="match status" value="1"/>
</dbReference>
<evidence type="ECO:0000256" key="3">
    <source>
        <dbReference type="ARBA" id="ARBA00022692"/>
    </source>
</evidence>
<feature type="transmembrane region" description="Helical" evidence="6">
    <location>
        <begin position="323"/>
        <end position="342"/>
    </location>
</feature>
<dbReference type="AlphaFoldDB" id="A0A4Q7Y4A2"/>
<feature type="domain" description="Major facilitator superfamily (MFS) profile" evidence="7">
    <location>
        <begin position="26"/>
        <end position="436"/>
    </location>
</feature>
<keyword evidence="5 6" id="KW-0472">Membrane</keyword>
<feature type="transmembrane region" description="Helical" evidence="6">
    <location>
        <begin position="92"/>
        <end position="111"/>
    </location>
</feature>
<dbReference type="PROSITE" id="PS00217">
    <property type="entry name" value="SUGAR_TRANSPORT_2"/>
    <property type="match status" value="1"/>
</dbReference>
<dbReference type="PROSITE" id="PS00216">
    <property type="entry name" value="SUGAR_TRANSPORT_1"/>
    <property type="match status" value="2"/>
</dbReference>
<dbReference type="InterPro" id="IPR036259">
    <property type="entry name" value="MFS_trans_sf"/>
</dbReference>
<dbReference type="RefSeq" id="WP_104530298.1">
    <property type="nucleotide sequence ID" value="NZ_POQT01000047.1"/>
</dbReference>
<dbReference type="SUPFAM" id="SSF103473">
    <property type="entry name" value="MFS general substrate transporter"/>
    <property type="match status" value="1"/>
</dbReference>
<dbReference type="EMBL" id="SHKV01000001">
    <property type="protein sequence ID" value="RZU30649.1"/>
    <property type="molecule type" value="Genomic_DNA"/>
</dbReference>
<dbReference type="CDD" id="cd17316">
    <property type="entry name" value="MFS_SV2_like"/>
    <property type="match status" value="1"/>
</dbReference>
<keyword evidence="4 6" id="KW-1133">Transmembrane helix</keyword>
<feature type="transmembrane region" description="Helical" evidence="6">
    <location>
        <begin position="117"/>
        <end position="138"/>
    </location>
</feature>
<evidence type="ECO:0000313" key="8">
    <source>
        <dbReference type="EMBL" id="RZU30649.1"/>
    </source>
</evidence>
<feature type="transmembrane region" description="Helical" evidence="6">
    <location>
        <begin position="381"/>
        <end position="405"/>
    </location>
</feature>
<feature type="transmembrane region" description="Helical" evidence="6">
    <location>
        <begin position="348"/>
        <end position="369"/>
    </location>
</feature>
<organism evidence="8 9">
    <name type="scientific">Blastococcus saxobsidens</name>
    <dbReference type="NCBI Taxonomy" id="138336"/>
    <lineage>
        <taxon>Bacteria</taxon>
        <taxon>Bacillati</taxon>
        <taxon>Actinomycetota</taxon>
        <taxon>Actinomycetes</taxon>
        <taxon>Geodermatophilales</taxon>
        <taxon>Geodermatophilaceae</taxon>
        <taxon>Blastococcus</taxon>
    </lineage>
</organism>
<dbReference type="GO" id="GO:0022857">
    <property type="term" value="F:transmembrane transporter activity"/>
    <property type="evidence" value="ECO:0007669"/>
    <property type="project" value="InterPro"/>
</dbReference>
<feature type="transmembrane region" description="Helical" evidence="6">
    <location>
        <begin position="63"/>
        <end position="85"/>
    </location>
</feature>
<dbReference type="PANTHER" id="PTHR23511">
    <property type="entry name" value="SYNAPTIC VESICLE GLYCOPROTEIN 2"/>
    <property type="match status" value="1"/>
</dbReference>
<evidence type="ECO:0000259" key="7">
    <source>
        <dbReference type="PROSITE" id="PS50850"/>
    </source>
</evidence>
<protein>
    <submittedName>
        <fullName evidence="8">Putative MFS transporter</fullName>
    </submittedName>
</protein>
<proteinExistence type="predicted"/>
<name>A0A4Q7Y4A2_9ACTN</name>
<reference evidence="8 9" key="1">
    <citation type="submission" date="2019-02" db="EMBL/GenBank/DDBJ databases">
        <title>Sequencing the genomes of 1000 actinobacteria strains.</title>
        <authorList>
            <person name="Klenk H.-P."/>
        </authorList>
    </citation>
    <scope>NUCLEOTIDE SEQUENCE [LARGE SCALE GENOMIC DNA]</scope>
    <source>
        <strain evidence="8 9">DSM 44509</strain>
    </source>
</reference>
<keyword evidence="9" id="KW-1185">Reference proteome</keyword>
<dbReference type="InterPro" id="IPR005829">
    <property type="entry name" value="Sugar_transporter_CS"/>
</dbReference>
<sequence>MTDTTSRLTRAERLDRLPFTREHGRLVVGSGMGWALDAMDVGLISFVMTALVAQWGLSNGEVSLIGSIGFVGMALGATLGGLLADRYGRRQVFALTLLVFGLATGAAALSWSVGALLVFRFLIGLGLGAELPVASTLVSEFAPARVRGRVVVLLEAFWAVGWTLAALIGYFVVPRGDDGWRWALAIGAVPALYAVVVRRGLPESVRFLELRGRTEEAEATVRRFERAADVEPVQSPPPAPPARAAGLGALWAAGTGSRTAALWVVWFSINFAYYGAFIWLPTLLFNDGFSLVKSFQYTLIITLAQLPGYAVAAYLIEKWGRRPTLATFLVGSAVGAGMFAAAEADSAVLVTGMVLSFFNLGAWGALYAVTPEIYPTALRATGAGAAAGFGRIASILAPLCVPLLVDAGGTGLVFGVFAAFFVLGAVAALGLPELRGQALDEGAPVGVTPTSRAR</sequence>
<dbReference type="GO" id="GO:0005886">
    <property type="term" value="C:plasma membrane"/>
    <property type="evidence" value="ECO:0007669"/>
    <property type="project" value="UniProtKB-SubCell"/>
</dbReference>
<keyword evidence="2" id="KW-0813">Transport</keyword>
<evidence type="ECO:0000313" key="9">
    <source>
        <dbReference type="Proteomes" id="UP000292507"/>
    </source>
</evidence>
<gene>
    <name evidence="8" type="ORF">BKA19_0271</name>
</gene>
<dbReference type="PROSITE" id="PS50850">
    <property type="entry name" value="MFS"/>
    <property type="match status" value="1"/>
</dbReference>
<evidence type="ECO:0000256" key="1">
    <source>
        <dbReference type="ARBA" id="ARBA00004651"/>
    </source>
</evidence>
<comment type="caution">
    <text evidence="8">The sequence shown here is derived from an EMBL/GenBank/DDBJ whole genome shotgun (WGS) entry which is preliminary data.</text>
</comment>
<comment type="subcellular location">
    <subcellularLocation>
        <location evidence="1">Cell membrane</location>
        <topology evidence="1">Multi-pass membrane protein</topology>
    </subcellularLocation>
</comment>
<dbReference type="OrthoDB" id="9787026at2"/>
<feature type="transmembrane region" description="Helical" evidence="6">
    <location>
        <begin position="34"/>
        <end position="57"/>
    </location>
</feature>
<dbReference type="InterPro" id="IPR005828">
    <property type="entry name" value="MFS_sugar_transport-like"/>
</dbReference>
<evidence type="ECO:0000256" key="4">
    <source>
        <dbReference type="ARBA" id="ARBA00022989"/>
    </source>
</evidence>
<evidence type="ECO:0000256" key="2">
    <source>
        <dbReference type="ARBA" id="ARBA00022448"/>
    </source>
</evidence>
<feature type="transmembrane region" description="Helical" evidence="6">
    <location>
        <begin position="179"/>
        <end position="197"/>
    </location>
</feature>
<feature type="transmembrane region" description="Helical" evidence="6">
    <location>
        <begin position="150"/>
        <end position="173"/>
    </location>
</feature>
<keyword evidence="3 6" id="KW-0812">Transmembrane</keyword>
<dbReference type="Gene3D" id="1.20.1250.20">
    <property type="entry name" value="MFS general substrate transporter like domains"/>
    <property type="match status" value="1"/>
</dbReference>
<dbReference type="PANTHER" id="PTHR23511:SF34">
    <property type="entry name" value="SYNAPTIC VESICLE GLYCOPROTEIN 2"/>
    <property type="match status" value="1"/>
</dbReference>
<dbReference type="InterPro" id="IPR020846">
    <property type="entry name" value="MFS_dom"/>
</dbReference>
<dbReference type="Proteomes" id="UP000292507">
    <property type="component" value="Unassembled WGS sequence"/>
</dbReference>
<feature type="transmembrane region" description="Helical" evidence="6">
    <location>
        <begin position="411"/>
        <end position="431"/>
    </location>
</feature>
<feature type="transmembrane region" description="Helical" evidence="6">
    <location>
        <begin position="260"/>
        <end position="280"/>
    </location>
</feature>
<accession>A0A4Q7Y4A2</accession>
<evidence type="ECO:0000256" key="6">
    <source>
        <dbReference type="SAM" id="Phobius"/>
    </source>
</evidence>
<feature type="transmembrane region" description="Helical" evidence="6">
    <location>
        <begin position="295"/>
        <end position="316"/>
    </location>
</feature>
<evidence type="ECO:0000256" key="5">
    <source>
        <dbReference type="ARBA" id="ARBA00023136"/>
    </source>
</evidence>